<evidence type="ECO:0000313" key="2">
    <source>
        <dbReference type="Proteomes" id="UP000000724"/>
    </source>
</evidence>
<dbReference type="HOGENOM" id="CLU_2159241_0_0_1"/>
<keyword evidence="2" id="KW-1185">Reference proteome</keyword>
<evidence type="ECO:0000313" key="1">
    <source>
        <dbReference type="EMBL" id="CAP91888.1"/>
    </source>
</evidence>
<dbReference type="EMBL" id="AM920428">
    <property type="protein sequence ID" value="CAP91888.1"/>
    <property type="molecule type" value="Genomic_DNA"/>
</dbReference>
<sequence length="111" mass="12118">MAADGAGAAPYYFTDIPATWGPSMFPCGDDEELLPRFVTLLKVDVLTVLSLVQVLGVCCVSNLPPVLFARIRLETPPFPHATLVRHHPGYYPVPGHITFVSGSLQKEIKEI</sequence>
<name>B6H4A6_PENRW</name>
<proteinExistence type="predicted"/>
<accession>B6H4A6</accession>
<dbReference type="VEuPathDB" id="FungiDB:PCH_Pc13g08190"/>
<dbReference type="AlphaFoldDB" id="B6H4A6"/>
<organism evidence="1 2">
    <name type="scientific">Penicillium rubens (strain ATCC 28089 / DSM 1075 / NRRL 1951 / Wisconsin 54-1255)</name>
    <name type="common">Penicillium chrysogenum</name>
    <dbReference type="NCBI Taxonomy" id="500485"/>
    <lineage>
        <taxon>Eukaryota</taxon>
        <taxon>Fungi</taxon>
        <taxon>Dikarya</taxon>
        <taxon>Ascomycota</taxon>
        <taxon>Pezizomycotina</taxon>
        <taxon>Eurotiomycetes</taxon>
        <taxon>Eurotiomycetidae</taxon>
        <taxon>Eurotiales</taxon>
        <taxon>Aspergillaceae</taxon>
        <taxon>Penicillium</taxon>
        <taxon>Penicillium chrysogenum species complex</taxon>
    </lineage>
</organism>
<reference evidence="1 2" key="1">
    <citation type="journal article" date="2008" name="Nat. Biotechnol.">
        <title>Genome sequencing and analysis of the filamentous fungus Penicillium chrysogenum.</title>
        <authorList>
            <person name="van den Berg M.A."/>
            <person name="Albang R."/>
            <person name="Albermann K."/>
            <person name="Badger J.H."/>
            <person name="Daran J.-M."/>
            <person name="Driessen A.J.M."/>
            <person name="Garcia-Estrada C."/>
            <person name="Fedorova N.D."/>
            <person name="Harris D.M."/>
            <person name="Heijne W.H.M."/>
            <person name="Joardar V.S."/>
            <person name="Kiel J.A.K.W."/>
            <person name="Kovalchuk A."/>
            <person name="Martin J.F."/>
            <person name="Nierman W.C."/>
            <person name="Nijland J.G."/>
            <person name="Pronk J.T."/>
            <person name="Roubos J.A."/>
            <person name="van der Klei I.J."/>
            <person name="van Peij N.N.M.E."/>
            <person name="Veenhuis M."/>
            <person name="von Doehren H."/>
            <person name="Wagner C."/>
            <person name="Wortman J.R."/>
            <person name="Bovenberg R.A.L."/>
        </authorList>
    </citation>
    <scope>NUCLEOTIDE SEQUENCE [LARGE SCALE GENOMIC DNA]</scope>
    <source>
        <strain evidence="2">ATCC 28089 / DSM 1075 / NRRL 1951 / Wisconsin 54-1255</strain>
    </source>
</reference>
<gene>
    <name evidence="1" type="ORF">Pc13g08190</name>
    <name evidence="1" type="ORF">PCH_Pc13g08190</name>
</gene>
<protein>
    <submittedName>
        <fullName evidence="1">Uncharacterized protein</fullName>
    </submittedName>
</protein>
<dbReference type="Proteomes" id="UP000000724">
    <property type="component" value="Contig Pc00c13"/>
</dbReference>